<proteinExistence type="predicted"/>
<keyword evidence="1" id="KW-0732">Signal</keyword>
<dbReference type="InterPro" id="IPR011635">
    <property type="entry name" value="CARDB"/>
</dbReference>
<reference evidence="5" key="1">
    <citation type="submission" date="2018-02" db="EMBL/GenBank/DDBJ databases">
        <authorList>
            <person name="Moore K."/>
            <person name="Momper L."/>
        </authorList>
    </citation>
    <scope>NUCLEOTIDE SEQUENCE [LARGE SCALE GENOMIC DNA]</scope>
    <source>
        <strain evidence="5">ULC18</strain>
    </source>
</reference>
<dbReference type="EMBL" id="PVWK01000028">
    <property type="protein sequence ID" value="PSB32317.1"/>
    <property type="molecule type" value="Genomic_DNA"/>
</dbReference>
<dbReference type="Gene3D" id="2.60.120.380">
    <property type="match status" value="2"/>
</dbReference>
<dbReference type="Gene3D" id="2.60.40.10">
    <property type="entry name" value="Immunoglobulins"/>
    <property type="match status" value="2"/>
</dbReference>
<keyword evidence="5" id="KW-1185">Reference proteome</keyword>
<dbReference type="PANTHER" id="PTHR46580">
    <property type="entry name" value="SENSOR KINASE-RELATED"/>
    <property type="match status" value="1"/>
</dbReference>
<reference evidence="4 5" key="2">
    <citation type="submission" date="2018-03" db="EMBL/GenBank/DDBJ databases">
        <title>The ancient ancestry and fast evolution of plastids.</title>
        <authorList>
            <person name="Moore K.R."/>
            <person name="Magnabosco C."/>
            <person name="Momper L."/>
            <person name="Gold D.A."/>
            <person name="Bosak T."/>
            <person name="Fournier G.P."/>
        </authorList>
    </citation>
    <scope>NUCLEOTIDE SEQUENCE [LARGE SCALE GENOMIC DNA]</scope>
    <source>
        <strain evidence="4 5">ULC18</strain>
    </source>
</reference>
<gene>
    <name evidence="4" type="ORF">C7B82_05760</name>
</gene>
<dbReference type="InterPro" id="IPR007280">
    <property type="entry name" value="Peptidase_C_arc/bac"/>
</dbReference>
<evidence type="ECO:0000259" key="2">
    <source>
        <dbReference type="Pfam" id="PF04151"/>
    </source>
</evidence>
<dbReference type="InterPro" id="IPR013783">
    <property type="entry name" value="Ig-like_fold"/>
</dbReference>
<dbReference type="Pfam" id="PF04151">
    <property type="entry name" value="PPC"/>
    <property type="match status" value="1"/>
</dbReference>
<dbReference type="Pfam" id="PF07705">
    <property type="entry name" value="CARDB"/>
    <property type="match status" value="1"/>
</dbReference>
<sequence>MQSFYESINVLFIQDLIPGTLIMRAWKVNVMADNSSIFDNSTLTQRLITAATSGTQTFSNTATDTSYSLDSLDSQDFFRLRLSQRSSVVLTLTPQNANADIAILDAGGVLQQSTNGGTLTDAIATGSLNAGDYYIRVSLADTNTSTNYTLRVNTTNASRADLLWRNSSSGQNAVWAMNGNSLVSSSYITPVGDPNWKIQAAADFNGDGIPDLFWRNYNGGQNAVWLMNADNTFRAAAYLTAITDPNWKIAGTGDFDADGQTDLIWRNYATGDNAYWLLNGTTIKTSGYLPSVPDVNARVNGIGDFNGDGKPDLVWRNYQTGQNSIWLMNGLSLTSVVSFQAVNDPNWNIVGIGDSNGDGKQDIAWRNNVTGQSVFWLMAGTTYSTNTTLPTVADPSWQISAVITGQPPSMLAGSSIGSAFNIGTLNNTGSYGDSIGGVSNPNGYYKFSLSTASVLNLSLTGLNAGTNADLQVIKDTDGNGAISSQSEILTASVNLGNADELISNLSLASGTYFIRVFSSSTQVSPYALSVSSATEKQIDLAPTPATTFTITRTDGSALPATVSLKTGTSTYLSSVMVNYSIRNTSAGNVTPSSFKVSFYLSRDNVITASDLLLGTIDPNTGNSDKDVFVPNLAPGASWTKQQTLSLLAQADSWWGGDQTYYVGMVIDSGNQVAESNESNNTASAAIAIRDTLQPDLLGGGLTITQATAAPNQAISFTGIIKNIGNKVAGSTRALVKFYFSNDDVLDGSDTVIATANIAPVAAQSSLSFNSQVGPPTGNTLPAAFFTTTSILTPDSTWEGWRGNGRYYICMYIDFFDAAVEGYSKENNLNYGRVLGQYTDYDFIDITNAPNNTPV</sequence>
<dbReference type="OrthoDB" id="9815928at2"/>
<name>A0A2T1EHT3_9CYAN</name>
<dbReference type="InterPro" id="IPR013517">
    <property type="entry name" value="FG-GAP"/>
</dbReference>
<dbReference type="Pfam" id="PF13517">
    <property type="entry name" value="FG-GAP_3"/>
    <property type="match status" value="2"/>
</dbReference>
<dbReference type="SUPFAM" id="SSF89260">
    <property type="entry name" value="Collagen-binding domain"/>
    <property type="match status" value="1"/>
</dbReference>
<dbReference type="SUPFAM" id="SSF69318">
    <property type="entry name" value="Integrin alpha N-terminal domain"/>
    <property type="match status" value="1"/>
</dbReference>
<evidence type="ECO:0000259" key="3">
    <source>
        <dbReference type="Pfam" id="PF07705"/>
    </source>
</evidence>
<dbReference type="AlphaFoldDB" id="A0A2T1EHT3"/>
<evidence type="ECO:0000313" key="4">
    <source>
        <dbReference type="EMBL" id="PSB32317.1"/>
    </source>
</evidence>
<accession>A0A2T1EHT3</accession>
<feature type="domain" description="CARDB" evidence="3">
    <location>
        <begin position="567"/>
        <end position="683"/>
    </location>
</feature>
<dbReference type="Proteomes" id="UP000239576">
    <property type="component" value="Unassembled WGS sequence"/>
</dbReference>
<dbReference type="PANTHER" id="PTHR46580:SF2">
    <property type="entry name" value="MAM DOMAIN-CONTAINING PROTEIN"/>
    <property type="match status" value="1"/>
</dbReference>
<comment type="caution">
    <text evidence="4">The sequence shown here is derived from an EMBL/GenBank/DDBJ whole genome shotgun (WGS) entry which is preliminary data.</text>
</comment>
<organism evidence="4 5">
    <name type="scientific">Stenomitos frigidus ULC18</name>
    <dbReference type="NCBI Taxonomy" id="2107698"/>
    <lineage>
        <taxon>Bacteria</taxon>
        <taxon>Bacillati</taxon>
        <taxon>Cyanobacteriota</taxon>
        <taxon>Cyanophyceae</taxon>
        <taxon>Leptolyngbyales</taxon>
        <taxon>Leptolyngbyaceae</taxon>
        <taxon>Stenomitos</taxon>
    </lineage>
</organism>
<feature type="domain" description="Peptidase C-terminal archaeal/bacterial" evidence="2">
    <location>
        <begin position="444"/>
        <end position="518"/>
    </location>
</feature>
<evidence type="ECO:0000256" key="1">
    <source>
        <dbReference type="ARBA" id="ARBA00022729"/>
    </source>
</evidence>
<evidence type="ECO:0000313" key="5">
    <source>
        <dbReference type="Proteomes" id="UP000239576"/>
    </source>
</evidence>
<dbReference type="InterPro" id="IPR028994">
    <property type="entry name" value="Integrin_alpha_N"/>
</dbReference>
<protein>
    <submittedName>
        <fullName evidence="4">Uncharacterized protein</fullName>
    </submittedName>
</protein>
<dbReference type="Gene3D" id="2.40.128.340">
    <property type="match status" value="2"/>
</dbReference>